<evidence type="ECO:0000256" key="1">
    <source>
        <dbReference type="SAM" id="Phobius"/>
    </source>
</evidence>
<keyword evidence="1" id="KW-1133">Transmembrane helix</keyword>
<keyword evidence="1" id="KW-0472">Membrane</keyword>
<proteinExistence type="predicted"/>
<gene>
    <name evidence="2" type="ORF">A3C71_01785</name>
</gene>
<dbReference type="EMBL" id="MGJT01000017">
    <property type="protein sequence ID" value="OGN12483.1"/>
    <property type="molecule type" value="Genomic_DNA"/>
</dbReference>
<sequence length="134" mass="14994">MGKNKSKFNPSAGGQNVKLLFCFLILVFLFQLLLGLDFVRAYSLDDSSGSAGSTESFFNKNPFQFSPIDINQFIKKDRFDLNFDDLLNTRSFSSQDIGASLKAVFILFIKLIVTTLNVTLGILKVLLEVLTRVI</sequence>
<protein>
    <submittedName>
        <fullName evidence="2">Uncharacterized protein</fullName>
    </submittedName>
</protein>
<dbReference type="AlphaFoldDB" id="A0A1F8FH85"/>
<reference evidence="2 3" key="1">
    <citation type="journal article" date="2016" name="Nat. Commun.">
        <title>Thousands of microbial genomes shed light on interconnected biogeochemical processes in an aquifer system.</title>
        <authorList>
            <person name="Anantharaman K."/>
            <person name="Brown C.T."/>
            <person name="Hug L.A."/>
            <person name="Sharon I."/>
            <person name="Castelle C.J."/>
            <person name="Probst A.J."/>
            <person name="Thomas B.C."/>
            <person name="Singh A."/>
            <person name="Wilkins M.J."/>
            <person name="Karaoz U."/>
            <person name="Brodie E.L."/>
            <person name="Williams K.H."/>
            <person name="Hubbard S.S."/>
            <person name="Banfield J.F."/>
        </authorList>
    </citation>
    <scope>NUCLEOTIDE SEQUENCE [LARGE SCALE GENOMIC DNA]</scope>
</reference>
<evidence type="ECO:0000313" key="2">
    <source>
        <dbReference type="EMBL" id="OGN12483.1"/>
    </source>
</evidence>
<keyword evidence="1" id="KW-0812">Transmembrane</keyword>
<comment type="caution">
    <text evidence="2">The sequence shown here is derived from an EMBL/GenBank/DDBJ whole genome shotgun (WGS) entry which is preliminary data.</text>
</comment>
<dbReference type="Proteomes" id="UP000178197">
    <property type="component" value="Unassembled WGS sequence"/>
</dbReference>
<name>A0A1F8FH85_9BACT</name>
<evidence type="ECO:0000313" key="3">
    <source>
        <dbReference type="Proteomes" id="UP000178197"/>
    </source>
</evidence>
<feature type="transmembrane region" description="Helical" evidence="1">
    <location>
        <begin position="103"/>
        <end position="127"/>
    </location>
</feature>
<accession>A0A1F8FH85</accession>
<organism evidence="2 3">
    <name type="scientific">Candidatus Yanofskybacteria bacterium RIFCSPHIGHO2_02_FULL_43_15c</name>
    <dbReference type="NCBI Taxonomy" id="1802679"/>
    <lineage>
        <taxon>Bacteria</taxon>
        <taxon>Candidatus Yanofskyibacteriota</taxon>
    </lineage>
</organism>